<name>A0A1V9EIX7_9BACT</name>
<reference evidence="2" key="1">
    <citation type="submission" date="2016-04" db="EMBL/GenBank/DDBJ databases">
        <authorList>
            <person name="Chen L."/>
            <person name="Zhuang W."/>
            <person name="Wang G."/>
        </authorList>
    </citation>
    <scope>NUCLEOTIDE SEQUENCE [LARGE SCALE GENOMIC DNA]</scope>
    <source>
        <strain evidence="2">17621</strain>
    </source>
</reference>
<accession>A0A1V9EIX7</accession>
<dbReference type="AlphaFoldDB" id="A0A1V9EIX7"/>
<gene>
    <name evidence="1" type="ORF">A4H97_32195</name>
</gene>
<dbReference type="RefSeq" id="WP_081202255.1">
    <property type="nucleotide sequence ID" value="NZ_FOCZ01000021.1"/>
</dbReference>
<dbReference type="Proteomes" id="UP000192610">
    <property type="component" value="Unassembled WGS sequence"/>
</dbReference>
<sequence length="397" mass="42736">MKRILVFAFAFICIRASGQQVPSQVQAKRGVFDRLYLKDNWITRISTSLNTGDTSDNLLPTGSAIGPLIAGAFLQNQSSVAQPANFWIAGSAVVGSHNSYKNTGASGWPALFNVTHGGGQYGLSIQRSSADQGPADIVLYKNNQLAAFGSDLRPLSLGDPVGQISFSGIAGDNSTVRSPMSITGRIEKAAPSYMSSGFVFSTTDNNGVARQTYLNAQGNLLIGGNPDNIANNYRLNVASGDVRVNGLSENGDVLVMADSNGVLKKIYMGYGLAIYDGYLYVNGAEEDDPDYNLQQYTASLRIYNQEVTAYAFKGQMDIIWTRDSVGHYTGTVPDGDPFITPFTWLHSSTGPSSVNVGATRLYAPDAHTLKLVVKDGNFNDTDDWKDITIDIRIYISG</sequence>
<protein>
    <submittedName>
        <fullName evidence="1">Uncharacterized protein</fullName>
    </submittedName>
</protein>
<dbReference type="OrthoDB" id="676424at2"/>
<dbReference type="EMBL" id="LVXG01000027">
    <property type="protein sequence ID" value="OQP45904.1"/>
    <property type="molecule type" value="Genomic_DNA"/>
</dbReference>
<comment type="caution">
    <text evidence="1">The sequence shown here is derived from an EMBL/GenBank/DDBJ whole genome shotgun (WGS) entry which is preliminary data.</text>
</comment>
<dbReference type="STRING" id="354355.SAMN05660816_06521"/>
<keyword evidence="2" id="KW-1185">Reference proteome</keyword>
<evidence type="ECO:0000313" key="1">
    <source>
        <dbReference type="EMBL" id="OQP45904.1"/>
    </source>
</evidence>
<organism evidence="1 2">
    <name type="scientific">Niastella yeongjuensis</name>
    <dbReference type="NCBI Taxonomy" id="354355"/>
    <lineage>
        <taxon>Bacteria</taxon>
        <taxon>Pseudomonadati</taxon>
        <taxon>Bacteroidota</taxon>
        <taxon>Chitinophagia</taxon>
        <taxon>Chitinophagales</taxon>
        <taxon>Chitinophagaceae</taxon>
        <taxon>Niastella</taxon>
    </lineage>
</organism>
<proteinExistence type="predicted"/>
<evidence type="ECO:0000313" key="2">
    <source>
        <dbReference type="Proteomes" id="UP000192610"/>
    </source>
</evidence>